<comment type="caution">
    <text evidence="12">The sequence shown here is derived from an EMBL/GenBank/DDBJ whole genome shotgun (WGS) entry which is preliminary data.</text>
</comment>
<dbReference type="GO" id="GO:0008270">
    <property type="term" value="F:zinc ion binding"/>
    <property type="evidence" value="ECO:0007669"/>
    <property type="project" value="UniProtKB-KW"/>
</dbReference>
<dbReference type="Gene3D" id="1.10.565.10">
    <property type="entry name" value="Retinoid X Receptor"/>
    <property type="match status" value="1"/>
</dbReference>
<evidence type="ECO:0000256" key="6">
    <source>
        <dbReference type="ARBA" id="ARBA00023163"/>
    </source>
</evidence>
<dbReference type="InterPro" id="IPR035500">
    <property type="entry name" value="NHR-like_dom_sf"/>
</dbReference>
<feature type="compositionally biased region" description="Polar residues" evidence="9">
    <location>
        <begin position="469"/>
        <end position="486"/>
    </location>
</feature>
<protein>
    <submittedName>
        <fullName evidence="12">Uncharacterized protein</fullName>
    </submittedName>
</protein>
<dbReference type="SUPFAM" id="SSF48508">
    <property type="entry name" value="Nuclear receptor ligand-binding domain"/>
    <property type="match status" value="1"/>
</dbReference>
<evidence type="ECO:0000313" key="13">
    <source>
        <dbReference type="Proteomes" id="UP000678393"/>
    </source>
</evidence>
<keyword evidence="13" id="KW-1185">Reference proteome</keyword>
<dbReference type="Pfam" id="PF00104">
    <property type="entry name" value="Hormone_recep"/>
    <property type="match status" value="1"/>
</dbReference>
<dbReference type="SUPFAM" id="SSF57716">
    <property type="entry name" value="Glucocorticoid receptor-like (DNA-binding domain)"/>
    <property type="match status" value="1"/>
</dbReference>
<evidence type="ECO:0000259" key="11">
    <source>
        <dbReference type="PROSITE" id="PS51843"/>
    </source>
</evidence>
<keyword evidence="7" id="KW-0675">Receptor</keyword>
<evidence type="ECO:0000256" key="8">
    <source>
        <dbReference type="ARBA" id="ARBA00023242"/>
    </source>
</evidence>
<dbReference type="GO" id="GO:0004879">
    <property type="term" value="F:nuclear receptor activity"/>
    <property type="evidence" value="ECO:0007669"/>
    <property type="project" value="TreeGrafter"/>
</dbReference>
<dbReference type="Pfam" id="PF00105">
    <property type="entry name" value="zf-C4"/>
    <property type="match status" value="1"/>
</dbReference>
<feature type="region of interest" description="Disordered" evidence="9">
    <location>
        <begin position="455"/>
        <end position="495"/>
    </location>
</feature>
<dbReference type="EMBL" id="CAJHNH020005556">
    <property type="protein sequence ID" value="CAG5132652.1"/>
    <property type="molecule type" value="Genomic_DNA"/>
</dbReference>
<dbReference type="PROSITE" id="PS51030">
    <property type="entry name" value="NUCLEAR_REC_DBD_2"/>
    <property type="match status" value="1"/>
</dbReference>
<evidence type="ECO:0000256" key="9">
    <source>
        <dbReference type="SAM" id="MobiDB-lite"/>
    </source>
</evidence>
<accession>A0A8S3ZX66</accession>
<feature type="domain" description="Nuclear receptor" evidence="10">
    <location>
        <begin position="25"/>
        <end position="103"/>
    </location>
</feature>
<dbReference type="GO" id="GO:0030154">
    <property type="term" value="P:cell differentiation"/>
    <property type="evidence" value="ECO:0007669"/>
    <property type="project" value="TreeGrafter"/>
</dbReference>
<evidence type="ECO:0000256" key="1">
    <source>
        <dbReference type="ARBA" id="ARBA00022723"/>
    </source>
</evidence>
<dbReference type="Proteomes" id="UP000678393">
    <property type="component" value="Unassembled WGS sequence"/>
</dbReference>
<evidence type="ECO:0000256" key="5">
    <source>
        <dbReference type="ARBA" id="ARBA00023125"/>
    </source>
</evidence>
<keyword evidence="2" id="KW-0863">Zinc-finger</keyword>
<keyword evidence="3" id="KW-0862">Zinc</keyword>
<evidence type="ECO:0000256" key="2">
    <source>
        <dbReference type="ARBA" id="ARBA00022771"/>
    </source>
</evidence>
<keyword evidence="1" id="KW-0479">Metal-binding</keyword>
<feature type="domain" description="NR LBD" evidence="11">
    <location>
        <begin position="508"/>
        <end position="741"/>
    </location>
</feature>
<dbReference type="PANTHER" id="PTHR24082">
    <property type="entry name" value="NUCLEAR HORMONE RECEPTOR"/>
    <property type="match status" value="1"/>
</dbReference>
<reference evidence="12" key="1">
    <citation type="submission" date="2021-04" db="EMBL/GenBank/DDBJ databases">
        <authorList>
            <consortium name="Molecular Ecology Group"/>
        </authorList>
    </citation>
    <scope>NUCLEOTIDE SEQUENCE</scope>
</reference>
<organism evidence="12 13">
    <name type="scientific">Candidula unifasciata</name>
    <dbReference type="NCBI Taxonomy" id="100452"/>
    <lineage>
        <taxon>Eukaryota</taxon>
        <taxon>Metazoa</taxon>
        <taxon>Spiralia</taxon>
        <taxon>Lophotrochozoa</taxon>
        <taxon>Mollusca</taxon>
        <taxon>Gastropoda</taxon>
        <taxon>Heterobranchia</taxon>
        <taxon>Euthyneura</taxon>
        <taxon>Panpulmonata</taxon>
        <taxon>Eupulmonata</taxon>
        <taxon>Stylommatophora</taxon>
        <taxon>Helicina</taxon>
        <taxon>Helicoidea</taxon>
        <taxon>Geomitridae</taxon>
        <taxon>Candidula</taxon>
    </lineage>
</organism>
<proteinExistence type="predicted"/>
<dbReference type="InterPro" id="IPR013088">
    <property type="entry name" value="Znf_NHR/GATA"/>
</dbReference>
<keyword evidence="4" id="KW-0805">Transcription regulation</keyword>
<evidence type="ECO:0000256" key="3">
    <source>
        <dbReference type="ARBA" id="ARBA00022833"/>
    </source>
</evidence>
<dbReference type="InterPro" id="IPR050234">
    <property type="entry name" value="Nuclear_hormone_rcpt_NR1"/>
</dbReference>
<keyword evidence="6" id="KW-0804">Transcription</keyword>
<dbReference type="AlphaFoldDB" id="A0A8S3ZX66"/>
<dbReference type="CDD" id="cd06916">
    <property type="entry name" value="NR_DBD_like"/>
    <property type="match status" value="1"/>
</dbReference>
<feature type="non-terminal residue" evidence="12">
    <location>
        <position position="1"/>
    </location>
</feature>
<evidence type="ECO:0000259" key="10">
    <source>
        <dbReference type="PROSITE" id="PS51030"/>
    </source>
</evidence>
<dbReference type="InterPro" id="IPR001628">
    <property type="entry name" value="Znf_hrmn_rcpt"/>
</dbReference>
<gene>
    <name evidence="12" type="ORF">CUNI_LOCUS18210</name>
</gene>
<dbReference type="PROSITE" id="PS00031">
    <property type="entry name" value="NUCLEAR_REC_DBD_1"/>
    <property type="match status" value="1"/>
</dbReference>
<sequence length="753" mass="83362">MSVYDKPCPPPISLHAQDSGNRLFLPPCRVCGDKAAGFHYGVNTCEACKGFFHRSLRRYKDYKCRAGRTSGYCEYKPGKRKSCQYCRYQRCLNAGMAREVLKCRLKISKLCSTIDEGDKEKTVVFSPHNSLASLKHQSPVITTQNQQKHFSMEVDSTTTDGFAGSVSENDLICSISDAYNTNAAASSKFIFENLGHNSSDSTSTNFCQSRQAPSTKCLVFCSNTKLGSNVKQSFLDQKRTEHMISVTIDYPNTPESQSDRSNSFSLFCSSDSEVTHQEDSKISCLTSQNICQVLNPLQDNSRSVIHQLLSNGNSQHIKELAKKCINNEVMMFSNKCKNANNQLQIEADASVQSPDSSVFETKLLGTHSHPASVSLIKSSDKGKDVTFDLFPDISYCLDGRPVSSPISIMSDEVGSGSVLTPSGLLSSLASPRADNSTSPVPSPGAVLFNMDSGRNQRADEDCSVDPLLTSASPQDMNSGTPLSPSGSDKGFFNEASPTSKLTSRLFSDMDTVTSLLVASHRENIGDFSYLSKEEMFAQQKAHCVSEILCHLKITYMMEKCVRGLVHFAKAIPGFSLLDMNTQVELIKLARSEVAIFTIYPTVNLELGVSLSLGGESWACLNDIKKLGSQLAIEDYMIFCDKLQKMAISEEEEVLLKAVLVMSTDRDSTVRSPLAEAIRWQLILCLKALRVKTTFLFFTPRYILALTQSRTVSEKFKDFIRELKMHKYSSIEQNPLMWELFSGILQEKEGNVNL</sequence>
<dbReference type="OrthoDB" id="6084105at2759"/>
<dbReference type="InterPro" id="IPR000536">
    <property type="entry name" value="Nucl_hrmn_rcpt_lig-bd"/>
</dbReference>
<dbReference type="PROSITE" id="PS51843">
    <property type="entry name" value="NR_LBD"/>
    <property type="match status" value="1"/>
</dbReference>
<evidence type="ECO:0000313" key="12">
    <source>
        <dbReference type="EMBL" id="CAG5132652.1"/>
    </source>
</evidence>
<dbReference type="PRINTS" id="PR00047">
    <property type="entry name" value="STROIDFINGER"/>
</dbReference>
<dbReference type="GO" id="GO:0000978">
    <property type="term" value="F:RNA polymerase II cis-regulatory region sequence-specific DNA binding"/>
    <property type="evidence" value="ECO:0007669"/>
    <property type="project" value="TreeGrafter"/>
</dbReference>
<name>A0A8S3ZX66_9EUPU</name>
<keyword evidence="8" id="KW-0539">Nucleus</keyword>
<evidence type="ECO:0000256" key="4">
    <source>
        <dbReference type="ARBA" id="ARBA00023015"/>
    </source>
</evidence>
<evidence type="ECO:0000256" key="7">
    <source>
        <dbReference type="ARBA" id="ARBA00023170"/>
    </source>
</evidence>
<dbReference type="GO" id="GO:0000122">
    <property type="term" value="P:negative regulation of transcription by RNA polymerase II"/>
    <property type="evidence" value="ECO:0007669"/>
    <property type="project" value="TreeGrafter"/>
</dbReference>
<dbReference type="PANTHER" id="PTHR24082:SF283">
    <property type="entry name" value="NUCLEAR HORMONE RECEPTOR HR96"/>
    <property type="match status" value="1"/>
</dbReference>
<keyword evidence="5" id="KW-0238">DNA-binding</keyword>
<dbReference type="Gene3D" id="3.30.50.10">
    <property type="entry name" value="Erythroid Transcription Factor GATA-1, subunit A"/>
    <property type="match status" value="1"/>
</dbReference>
<feature type="non-terminal residue" evidence="12">
    <location>
        <position position="753"/>
    </location>
</feature>
<dbReference type="SMART" id="SM00399">
    <property type="entry name" value="ZnF_C4"/>
    <property type="match status" value="1"/>
</dbReference>
<dbReference type="GO" id="GO:0045944">
    <property type="term" value="P:positive regulation of transcription by RNA polymerase II"/>
    <property type="evidence" value="ECO:0007669"/>
    <property type="project" value="TreeGrafter"/>
</dbReference>